<proteinExistence type="predicted"/>
<gene>
    <name evidence="1" type="ORF">DSO57_1000543</name>
</gene>
<reference evidence="1" key="1">
    <citation type="submission" date="2022-04" db="EMBL/GenBank/DDBJ databases">
        <title>Genome of the entomopathogenic fungus Entomophthora muscae.</title>
        <authorList>
            <person name="Elya C."/>
            <person name="Lovett B.R."/>
            <person name="Lee E."/>
            <person name="Macias A.M."/>
            <person name="Hajek A.E."/>
            <person name="De Bivort B.L."/>
            <person name="Kasson M.T."/>
            <person name="De Fine Licht H.H."/>
            <person name="Stajich J.E."/>
        </authorList>
    </citation>
    <scope>NUCLEOTIDE SEQUENCE</scope>
    <source>
        <strain evidence="1">Berkeley</strain>
    </source>
</reference>
<dbReference type="Proteomes" id="UP001165960">
    <property type="component" value="Unassembled WGS sequence"/>
</dbReference>
<protein>
    <submittedName>
        <fullName evidence="1">Uncharacterized protein</fullName>
    </submittedName>
</protein>
<organism evidence="1 2">
    <name type="scientific">Entomophthora muscae</name>
    <dbReference type="NCBI Taxonomy" id="34485"/>
    <lineage>
        <taxon>Eukaryota</taxon>
        <taxon>Fungi</taxon>
        <taxon>Fungi incertae sedis</taxon>
        <taxon>Zoopagomycota</taxon>
        <taxon>Entomophthoromycotina</taxon>
        <taxon>Entomophthoromycetes</taxon>
        <taxon>Entomophthorales</taxon>
        <taxon>Entomophthoraceae</taxon>
        <taxon>Entomophthora</taxon>
    </lineage>
</organism>
<name>A0ACC2RP67_9FUNG</name>
<comment type="caution">
    <text evidence="1">The sequence shown here is derived from an EMBL/GenBank/DDBJ whole genome shotgun (WGS) entry which is preliminary data.</text>
</comment>
<sequence>MVSCGIIYKVTQGINSPRGSSCKEPKLQFELRGLILYICGILDGLGEEVNLDEGLDWRHLVGKIPQIEDILPLIMLEQDKELN</sequence>
<dbReference type="EMBL" id="QTSX02007101">
    <property type="protein sequence ID" value="KAJ9051883.1"/>
    <property type="molecule type" value="Genomic_DNA"/>
</dbReference>
<accession>A0ACC2RP67</accession>
<evidence type="ECO:0000313" key="1">
    <source>
        <dbReference type="EMBL" id="KAJ9051883.1"/>
    </source>
</evidence>
<keyword evidence="2" id="KW-1185">Reference proteome</keyword>
<evidence type="ECO:0000313" key="2">
    <source>
        <dbReference type="Proteomes" id="UP001165960"/>
    </source>
</evidence>